<evidence type="ECO:0000313" key="12">
    <source>
        <dbReference type="EMBL" id="SFP49556.1"/>
    </source>
</evidence>
<feature type="transmembrane region" description="Helical" evidence="8">
    <location>
        <begin position="56"/>
        <end position="80"/>
    </location>
</feature>
<evidence type="ECO:0000256" key="7">
    <source>
        <dbReference type="ARBA" id="ARBA00023136"/>
    </source>
</evidence>
<dbReference type="CDD" id="cd03254">
    <property type="entry name" value="ABCC_Glucan_exporter_like"/>
    <property type="match status" value="1"/>
</dbReference>
<dbReference type="FunFam" id="3.40.50.300:FF:000287">
    <property type="entry name" value="Multidrug ABC transporter ATP-binding protein"/>
    <property type="match status" value="1"/>
</dbReference>
<dbReference type="Pfam" id="PF00664">
    <property type="entry name" value="ABC_membrane"/>
    <property type="match status" value="1"/>
</dbReference>
<evidence type="ECO:0000259" key="9">
    <source>
        <dbReference type="PROSITE" id="PS50893"/>
    </source>
</evidence>
<evidence type="ECO:0000256" key="5">
    <source>
        <dbReference type="ARBA" id="ARBA00022840"/>
    </source>
</evidence>
<evidence type="ECO:0000256" key="6">
    <source>
        <dbReference type="ARBA" id="ARBA00022989"/>
    </source>
</evidence>
<dbReference type="GO" id="GO:0016887">
    <property type="term" value="F:ATP hydrolysis activity"/>
    <property type="evidence" value="ECO:0007669"/>
    <property type="project" value="InterPro"/>
</dbReference>
<dbReference type="STRING" id="306540.SAMN05421839_12430"/>
<proteinExistence type="predicted"/>
<dbReference type="PANTHER" id="PTHR43394">
    <property type="entry name" value="ATP-DEPENDENT PERMEASE MDL1, MITOCHONDRIAL"/>
    <property type="match status" value="1"/>
</dbReference>
<reference evidence="11 14" key="2">
    <citation type="submission" date="2019-07" db="EMBL/GenBank/DDBJ databases">
        <title>Whole genome shotgun sequence of Halolactibacillus halophilus NBRC 100868.</title>
        <authorList>
            <person name="Hosoyama A."/>
            <person name="Uohara A."/>
            <person name="Ohji S."/>
            <person name="Ichikawa N."/>
        </authorList>
    </citation>
    <scope>NUCLEOTIDE SEQUENCE [LARGE SCALE GENOMIC DNA]</scope>
    <source>
        <strain evidence="11 14">NBRC 100868</strain>
    </source>
</reference>
<dbReference type="RefSeq" id="WP_089832560.1">
    <property type="nucleotide sequence ID" value="NZ_BJWI01000019.1"/>
</dbReference>
<dbReference type="InterPro" id="IPR036640">
    <property type="entry name" value="ABC1_TM_sf"/>
</dbReference>
<keyword evidence="7 8" id="KW-0472">Membrane</keyword>
<keyword evidence="6 8" id="KW-1133">Transmembrane helix</keyword>
<dbReference type="InterPro" id="IPR039421">
    <property type="entry name" value="Type_1_exporter"/>
</dbReference>
<keyword evidence="5 12" id="KW-0067">ATP-binding</keyword>
<dbReference type="PANTHER" id="PTHR43394:SF1">
    <property type="entry name" value="ATP-BINDING CASSETTE SUB-FAMILY B MEMBER 10, MITOCHONDRIAL"/>
    <property type="match status" value="1"/>
</dbReference>
<evidence type="ECO:0000313" key="13">
    <source>
        <dbReference type="Proteomes" id="UP000242243"/>
    </source>
</evidence>
<feature type="domain" description="ABC transporter" evidence="9">
    <location>
        <begin position="374"/>
        <end position="608"/>
    </location>
</feature>
<dbReference type="OrthoDB" id="9770415at2"/>
<comment type="subcellular location">
    <subcellularLocation>
        <location evidence="1">Cell membrane</location>
        <topology evidence="1">Multi-pass membrane protein</topology>
    </subcellularLocation>
</comment>
<feature type="transmembrane region" description="Helical" evidence="8">
    <location>
        <begin position="12"/>
        <end position="36"/>
    </location>
</feature>
<name>A0A1I5QUM8_9BACI</name>
<evidence type="ECO:0000256" key="4">
    <source>
        <dbReference type="ARBA" id="ARBA00022741"/>
    </source>
</evidence>
<evidence type="ECO:0000256" key="2">
    <source>
        <dbReference type="ARBA" id="ARBA00022448"/>
    </source>
</evidence>
<dbReference type="PROSITE" id="PS50893">
    <property type="entry name" value="ABC_TRANSPORTER_2"/>
    <property type="match status" value="1"/>
</dbReference>
<keyword evidence="4" id="KW-0547">Nucleotide-binding</keyword>
<dbReference type="GO" id="GO:0005524">
    <property type="term" value="F:ATP binding"/>
    <property type="evidence" value="ECO:0007669"/>
    <property type="project" value="UniProtKB-KW"/>
</dbReference>
<evidence type="ECO:0000313" key="14">
    <source>
        <dbReference type="Proteomes" id="UP000321547"/>
    </source>
</evidence>
<protein>
    <submittedName>
        <fullName evidence="11">ABC transporter</fullName>
    </submittedName>
    <submittedName>
        <fullName evidence="12">ATP-binding cassette, subfamily B</fullName>
    </submittedName>
</protein>
<keyword evidence="3 8" id="KW-0812">Transmembrane</keyword>
<dbReference type="InterPro" id="IPR003593">
    <property type="entry name" value="AAA+_ATPase"/>
</dbReference>
<dbReference type="SUPFAM" id="SSF90123">
    <property type="entry name" value="ABC transporter transmembrane region"/>
    <property type="match status" value="1"/>
</dbReference>
<gene>
    <name evidence="11" type="ORF">HHA03_14480</name>
    <name evidence="12" type="ORF">SAMN05421839_12430</name>
</gene>
<dbReference type="EMBL" id="BJWI01000019">
    <property type="protein sequence ID" value="GEM01916.1"/>
    <property type="molecule type" value="Genomic_DNA"/>
</dbReference>
<reference evidence="12 13" key="1">
    <citation type="submission" date="2016-10" db="EMBL/GenBank/DDBJ databases">
        <authorList>
            <person name="de Groot N.N."/>
        </authorList>
    </citation>
    <scope>NUCLEOTIDE SEQUENCE [LARGE SCALE GENOMIC DNA]</scope>
    <source>
        <strain evidence="12 13">DSM 17073</strain>
    </source>
</reference>
<dbReference type="GO" id="GO:0015421">
    <property type="term" value="F:ABC-type oligopeptide transporter activity"/>
    <property type="evidence" value="ECO:0007669"/>
    <property type="project" value="TreeGrafter"/>
</dbReference>
<dbReference type="Proteomes" id="UP000321547">
    <property type="component" value="Unassembled WGS sequence"/>
</dbReference>
<feature type="transmembrane region" description="Helical" evidence="8">
    <location>
        <begin position="164"/>
        <end position="181"/>
    </location>
</feature>
<evidence type="ECO:0000313" key="11">
    <source>
        <dbReference type="EMBL" id="GEM01916.1"/>
    </source>
</evidence>
<dbReference type="PROSITE" id="PS00211">
    <property type="entry name" value="ABC_TRANSPORTER_1"/>
    <property type="match status" value="1"/>
</dbReference>
<evidence type="ECO:0000259" key="10">
    <source>
        <dbReference type="PROSITE" id="PS50929"/>
    </source>
</evidence>
<dbReference type="SMART" id="SM00382">
    <property type="entry name" value="AAA"/>
    <property type="match status" value="1"/>
</dbReference>
<dbReference type="AlphaFoldDB" id="A0A1I5QUM8"/>
<evidence type="ECO:0000256" key="8">
    <source>
        <dbReference type="SAM" id="Phobius"/>
    </source>
</evidence>
<dbReference type="GO" id="GO:0005886">
    <property type="term" value="C:plasma membrane"/>
    <property type="evidence" value="ECO:0007669"/>
    <property type="project" value="UniProtKB-SubCell"/>
</dbReference>
<dbReference type="InterPro" id="IPR027417">
    <property type="entry name" value="P-loop_NTPase"/>
</dbReference>
<keyword evidence="14" id="KW-1185">Reference proteome</keyword>
<evidence type="ECO:0000256" key="1">
    <source>
        <dbReference type="ARBA" id="ARBA00004651"/>
    </source>
</evidence>
<dbReference type="InterPro" id="IPR011527">
    <property type="entry name" value="ABC1_TM_dom"/>
</dbReference>
<dbReference type="SUPFAM" id="SSF52540">
    <property type="entry name" value="P-loop containing nucleoside triphosphate hydrolases"/>
    <property type="match status" value="1"/>
</dbReference>
<sequence>MKRLFKLLMEDYKLHMLAVLLGVIGSAVATVIGMTFIETLIDDYITPLTQVSNPDFTPLVGALVKIALIYLVGLVCSFAYNRIMVTVSQGTMKKLRIKLFNHMESLPIQYFDTHSHGDIMSVYTNDVDTLRQFLSQSLPQLLSSLVTIVSVFISMIILDIPLTIMSLAMVFLMLLFSSKIIKAARKYFGQQQRDIGAVNGYIEEMVSGQKVIKVFNHEEENLDNFRMLNDQLRDSAYQANKYTNILMPISMQVGNTSYILCAIIGGILVINGYLGLTLGALVAFLTLNKSFNEPISRVSSQVNSIVIASAGVDRIFELMDATPEIDDGYVTLVNIEKDSSGNIIETDKKTQMWAWKHYHKAEDATTYQEVKGEIEIADMNFGYNDDKMVLQNITVHAKPGQKIAFVGSTGAGKTTITNLINRFYDIQEGKIRYDGININKIKKADLRRSLGLVLQDTHLFTGSIMDNIRFGRLDATDEACIKAAKLANADSFISRLPKGYETELTGDGANLSQGQRQLLAIARAAVADPPALILDEATSSIDTRTEILVQRGMDELMKDRTSFVIAHRLSTVKNSDLIVVLEHGRIVEQGNHAELMEIKGRYYQLSANIA</sequence>
<accession>A0A1I5QUM8</accession>
<keyword evidence="2" id="KW-0813">Transport</keyword>
<dbReference type="EMBL" id="FOXC01000024">
    <property type="protein sequence ID" value="SFP49556.1"/>
    <property type="molecule type" value="Genomic_DNA"/>
</dbReference>
<dbReference type="Gene3D" id="3.40.50.300">
    <property type="entry name" value="P-loop containing nucleotide triphosphate hydrolases"/>
    <property type="match status" value="1"/>
</dbReference>
<organism evidence="12 13">
    <name type="scientific">Halolactibacillus halophilus</name>
    <dbReference type="NCBI Taxonomy" id="306540"/>
    <lineage>
        <taxon>Bacteria</taxon>
        <taxon>Bacillati</taxon>
        <taxon>Bacillota</taxon>
        <taxon>Bacilli</taxon>
        <taxon>Bacillales</taxon>
        <taxon>Bacillaceae</taxon>
        <taxon>Halolactibacillus</taxon>
    </lineage>
</organism>
<dbReference type="PROSITE" id="PS50929">
    <property type="entry name" value="ABC_TM1F"/>
    <property type="match status" value="1"/>
</dbReference>
<dbReference type="Proteomes" id="UP000242243">
    <property type="component" value="Unassembled WGS sequence"/>
</dbReference>
<dbReference type="InterPro" id="IPR017871">
    <property type="entry name" value="ABC_transporter-like_CS"/>
</dbReference>
<dbReference type="InterPro" id="IPR003439">
    <property type="entry name" value="ABC_transporter-like_ATP-bd"/>
</dbReference>
<feature type="domain" description="ABC transmembrane type-1" evidence="10">
    <location>
        <begin position="17"/>
        <end position="305"/>
    </location>
</feature>
<dbReference type="Pfam" id="PF00005">
    <property type="entry name" value="ABC_tran"/>
    <property type="match status" value="1"/>
</dbReference>
<dbReference type="Gene3D" id="1.20.1560.10">
    <property type="entry name" value="ABC transporter type 1, transmembrane domain"/>
    <property type="match status" value="1"/>
</dbReference>
<evidence type="ECO:0000256" key="3">
    <source>
        <dbReference type="ARBA" id="ARBA00022692"/>
    </source>
</evidence>
<feature type="transmembrane region" description="Helical" evidence="8">
    <location>
        <begin position="141"/>
        <end position="158"/>
    </location>
</feature>
<dbReference type="CDD" id="cd18547">
    <property type="entry name" value="ABC_6TM_Tm288_like"/>
    <property type="match status" value="1"/>
</dbReference>
<feature type="transmembrane region" description="Helical" evidence="8">
    <location>
        <begin position="257"/>
        <end position="287"/>
    </location>
</feature>